<feature type="transmembrane region" description="Helical" evidence="1">
    <location>
        <begin position="63"/>
        <end position="83"/>
    </location>
</feature>
<dbReference type="PANTHER" id="PTHR11360">
    <property type="entry name" value="MONOCARBOXYLATE TRANSPORTER"/>
    <property type="match status" value="1"/>
</dbReference>
<keyword evidence="1" id="KW-0472">Membrane</keyword>
<sequence length="176" mass="19249">MPGNMLFEKLEIEIPDSHIYLEGWRQWLIVVMSFLMHCVVDGATYSFGVFYGDIRNKFDLDHFPAMLLAATFVAMPLLAAPAAGKFSDKFGCKKSVIFGELVCTLFGILAHFSSNVGILICTLGFGCGSGMSFVYNSAILLINHHFDENSGLPTAIAVSGTGSQKWKKRGGLPRET</sequence>
<dbReference type="InterPro" id="IPR036259">
    <property type="entry name" value="MFS_trans_sf"/>
</dbReference>
<evidence type="ECO:0000313" key="2">
    <source>
        <dbReference type="Proteomes" id="UP000095282"/>
    </source>
</evidence>
<name>A0A1I7TXE9_9PELO</name>
<dbReference type="Proteomes" id="UP000095282">
    <property type="component" value="Unplaced"/>
</dbReference>
<evidence type="ECO:0000313" key="3">
    <source>
        <dbReference type="WBParaSite" id="Csp11.Scaffold629.g12756.t3"/>
    </source>
</evidence>
<dbReference type="AlphaFoldDB" id="A0A1I7TXE9"/>
<dbReference type="PANTHER" id="PTHR11360:SF297">
    <property type="entry name" value="MFS DOMAIN-CONTAINING PROTEIN"/>
    <property type="match status" value="1"/>
</dbReference>
<dbReference type="Gene3D" id="1.20.1250.20">
    <property type="entry name" value="MFS general substrate transporter like domains"/>
    <property type="match status" value="1"/>
</dbReference>
<accession>A0A1I7TXE9</accession>
<evidence type="ECO:0000256" key="1">
    <source>
        <dbReference type="SAM" id="Phobius"/>
    </source>
</evidence>
<dbReference type="InterPro" id="IPR050327">
    <property type="entry name" value="Proton-linked_MCT"/>
</dbReference>
<protein>
    <submittedName>
        <fullName evidence="3">MFS domain-containing protein</fullName>
    </submittedName>
</protein>
<dbReference type="WBParaSite" id="Csp11.Scaffold629.g12756.t3">
    <property type="protein sequence ID" value="Csp11.Scaffold629.g12756.t3"/>
    <property type="gene ID" value="Csp11.Scaffold629.g12756"/>
</dbReference>
<reference evidence="3" key="1">
    <citation type="submission" date="2016-11" db="UniProtKB">
        <authorList>
            <consortium name="WormBaseParasite"/>
        </authorList>
    </citation>
    <scope>IDENTIFICATION</scope>
</reference>
<keyword evidence="2" id="KW-1185">Reference proteome</keyword>
<proteinExistence type="predicted"/>
<dbReference type="STRING" id="1561998.A0A1I7TXE9"/>
<dbReference type="Pfam" id="PF07690">
    <property type="entry name" value="MFS_1"/>
    <property type="match status" value="1"/>
</dbReference>
<keyword evidence="1" id="KW-0812">Transmembrane</keyword>
<organism evidence="2 3">
    <name type="scientific">Caenorhabditis tropicalis</name>
    <dbReference type="NCBI Taxonomy" id="1561998"/>
    <lineage>
        <taxon>Eukaryota</taxon>
        <taxon>Metazoa</taxon>
        <taxon>Ecdysozoa</taxon>
        <taxon>Nematoda</taxon>
        <taxon>Chromadorea</taxon>
        <taxon>Rhabditida</taxon>
        <taxon>Rhabditina</taxon>
        <taxon>Rhabditomorpha</taxon>
        <taxon>Rhabditoidea</taxon>
        <taxon>Rhabditidae</taxon>
        <taxon>Peloderinae</taxon>
        <taxon>Caenorhabditis</taxon>
    </lineage>
</organism>
<dbReference type="GO" id="GO:0008028">
    <property type="term" value="F:monocarboxylic acid transmembrane transporter activity"/>
    <property type="evidence" value="ECO:0007669"/>
    <property type="project" value="TreeGrafter"/>
</dbReference>
<dbReference type="InterPro" id="IPR011701">
    <property type="entry name" value="MFS"/>
</dbReference>
<dbReference type="SUPFAM" id="SSF103473">
    <property type="entry name" value="MFS general substrate transporter"/>
    <property type="match status" value="1"/>
</dbReference>
<keyword evidence="1" id="KW-1133">Transmembrane helix</keyword>
<feature type="transmembrane region" description="Helical" evidence="1">
    <location>
        <begin position="27"/>
        <end position="51"/>
    </location>
</feature>